<protein>
    <recommendedName>
        <fullName evidence="3">DUF493 domain-containing protein</fullName>
    </recommendedName>
</protein>
<proteinExistence type="predicted"/>
<dbReference type="Pfam" id="PF04359">
    <property type="entry name" value="DUF493"/>
    <property type="match status" value="1"/>
</dbReference>
<dbReference type="AlphaFoldDB" id="I5BYX2"/>
<sequence length="88" mass="10091">MKEKFNEAAFKERLEAQTSFPTLYPFKFIVPKKSLAELKALFPNRQLVFKDSSKGNYTSVSFQLMVPNSERILEVYRKAATVEGLIAL</sequence>
<gene>
    <name evidence="1" type="ORF">A3SI_15111</name>
</gene>
<name>I5BYX2_9BACT</name>
<dbReference type="EMBL" id="AJYA01000039">
    <property type="protein sequence ID" value="EIM74774.1"/>
    <property type="molecule type" value="Genomic_DNA"/>
</dbReference>
<dbReference type="RefSeq" id="WP_009056330.1">
    <property type="nucleotide sequence ID" value="NZ_AJYA01000039.1"/>
</dbReference>
<reference evidence="1 2" key="1">
    <citation type="submission" date="2012-05" db="EMBL/GenBank/DDBJ databases">
        <title>Genome sequence of Nitritalea halalkaliphila LW7.</title>
        <authorList>
            <person name="Jangir P.K."/>
            <person name="Singh A."/>
            <person name="Shivaji S."/>
            <person name="Sharma R."/>
        </authorList>
    </citation>
    <scope>NUCLEOTIDE SEQUENCE [LARGE SCALE GENOMIC DNA]</scope>
    <source>
        <strain evidence="1 2">LW7</strain>
    </source>
</reference>
<dbReference type="InterPro" id="IPR007454">
    <property type="entry name" value="UPF0250_YbeD-like"/>
</dbReference>
<dbReference type="SUPFAM" id="SSF117991">
    <property type="entry name" value="YbeD/HP0495-like"/>
    <property type="match status" value="1"/>
</dbReference>
<dbReference type="InterPro" id="IPR027471">
    <property type="entry name" value="YbeD-like_sf"/>
</dbReference>
<comment type="caution">
    <text evidence="1">The sequence shown here is derived from an EMBL/GenBank/DDBJ whole genome shotgun (WGS) entry which is preliminary data.</text>
</comment>
<keyword evidence="2" id="KW-1185">Reference proteome</keyword>
<dbReference type="Proteomes" id="UP000005551">
    <property type="component" value="Unassembled WGS sequence"/>
</dbReference>
<accession>I5BYX2</accession>
<organism evidence="1 2">
    <name type="scientific">Nitritalea halalkaliphila LW7</name>
    <dbReference type="NCBI Taxonomy" id="1189621"/>
    <lineage>
        <taxon>Bacteria</taxon>
        <taxon>Pseudomonadati</taxon>
        <taxon>Bacteroidota</taxon>
        <taxon>Cytophagia</taxon>
        <taxon>Cytophagales</taxon>
        <taxon>Cyclobacteriaceae</taxon>
        <taxon>Nitritalea</taxon>
    </lineage>
</organism>
<dbReference type="OrthoDB" id="5616097at2"/>
<evidence type="ECO:0000313" key="1">
    <source>
        <dbReference type="EMBL" id="EIM74774.1"/>
    </source>
</evidence>
<dbReference type="STRING" id="1189621.A3SI_15111"/>
<evidence type="ECO:0008006" key="3">
    <source>
        <dbReference type="Google" id="ProtNLM"/>
    </source>
</evidence>
<evidence type="ECO:0000313" key="2">
    <source>
        <dbReference type="Proteomes" id="UP000005551"/>
    </source>
</evidence>
<dbReference type="Gene3D" id="3.30.70.260">
    <property type="match status" value="1"/>
</dbReference>